<evidence type="ECO:0000313" key="5">
    <source>
        <dbReference type="Proteomes" id="UP000519158"/>
    </source>
</evidence>
<gene>
    <name evidence="3" type="ORF">BCV19_17345</name>
    <name evidence="2" type="ORF">F0234_22260</name>
</gene>
<evidence type="ECO:0000313" key="2">
    <source>
        <dbReference type="EMBL" id="NOJ15483.1"/>
    </source>
</evidence>
<evidence type="ECO:0000313" key="3">
    <source>
        <dbReference type="EMBL" id="PMF17840.1"/>
    </source>
</evidence>
<reference evidence="4" key="1">
    <citation type="submission" date="2016-07" db="EMBL/GenBank/DDBJ databases">
        <title>Nontailed viruses are major unrecognized killers of bacteria in the ocean.</title>
        <authorList>
            <person name="Kauffman K."/>
            <person name="Hussain F."/>
            <person name="Yang J."/>
            <person name="Arevalo P."/>
            <person name="Brown J."/>
            <person name="Cutler M."/>
            <person name="Kelly L."/>
            <person name="Polz M.F."/>
        </authorList>
    </citation>
    <scope>NUCLEOTIDE SEQUENCE [LARGE SCALE GENOMIC DNA]</scope>
    <source>
        <strain evidence="4">10N.286.54.F3</strain>
    </source>
</reference>
<organism evidence="3 4">
    <name type="scientific">Vibrio splendidus</name>
    <dbReference type="NCBI Taxonomy" id="29497"/>
    <lineage>
        <taxon>Bacteria</taxon>
        <taxon>Pseudomonadati</taxon>
        <taxon>Pseudomonadota</taxon>
        <taxon>Gammaproteobacteria</taxon>
        <taxon>Vibrionales</taxon>
        <taxon>Vibrionaceae</taxon>
        <taxon>Vibrio</taxon>
    </lineage>
</organism>
<reference evidence="2 5" key="4">
    <citation type="submission" date="2019-09" db="EMBL/GenBank/DDBJ databases">
        <title>Draft genome sequencing and comparative genomics of hatchery-associated Vibrios.</title>
        <authorList>
            <person name="Kehlet-Delgado H."/>
            <person name="Mueller R.S."/>
        </authorList>
    </citation>
    <scope>NUCLEOTIDE SEQUENCE [LARGE SCALE GENOMIC DNA]</scope>
    <source>
        <strain evidence="2 5">99-70-13A3</strain>
    </source>
</reference>
<evidence type="ECO:0000313" key="4">
    <source>
        <dbReference type="Proteomes" id="UP000235405"/>
    </source>
</evidence>
<dbReference type="Proteomes" id="UP000519158">
    <property type="component" value="Unassembled WGS sequence"/>
</dbReference>
<protein>
    <submittedName>
        <fullName evidence="3">Uncharacterized protein</fullName>
    </submittedName>
</protein>
<reference evidence="3" key="3">
    <citation type="journal article" date="2018" name="Nature">
        <title>A major lineage of non-tailed dsDNA viruses as unrecognized killers of marine bacteria.</title>
        <authorList>
            <person name="Kauffman K.M."/>
            <person name="Hussain F.A."/>
            <person name="Yang J."/>
            <person name="Arevalo P."/>
            <person name="Brown J.M."/>
            <person name="Chang W.K."/>
            <person name="VanInsberghe D."/>
            <person name="Elsherbini J."/>
            <person name="Sharma R.S."/>
            <person name="Cutler M.B."/>
            <person name="Kelly L."/>
            <person name="Polz M.F."/>
        </authorList>
    </citation>
    <scope>NUCLEOTIDE SEQUENCE</scope>
    <source>
        <strain evidence="3">10N.286.54.F3</strain>
    </source>
</reference>
<dbReference type="AlphaFoldDB" id="A0A2N7C9F2"/>
<feature type="compositionally biased region" description="Basic residues" evidence="1">
    <location>
        <begin position="22"/>
        <end position="35"/>
    </location>
</feature>
<evidence type="ECO:0000256" key="1">
    <source>
        <dbReference type="SAM" id="MobiDB-lite"/>
    </source>
</evidence>
<comment type="caution">
    <text evidence="3">The sequence shown here is derived from an EMBL/GenBank/DDBJ whole genome shotgun (WGS) entry which is preliminary data.</text>
</comment>
<feature type="region of interest" description="Disordered" evidence="1">
    <location>
        <begin position="1"/>
        <end position="45"/>
    </location>
</feature>
<proteinExistence type="predicted"/>
<dbReference type="EMBL" id="MCSW01000213">
    <property type="protein sequence ID" value="PMF17840.1"/>
    <property type="molecule type" value="Genomic_DNA"/>
</dbReference>
<name>A0A2N7C9F2_VIBSP</name>
<dbReference type="EMBL" id="VTXL01000026">
    <property type="protein sequence ID" value="NOJ15483.1"/>
    <property type="molecule type" value="Genomic_DNA"/>
</dbReference>
<dbReference type="Proteomes" id="UP000235405">
    <property type="component" value="Unassembled WGS sequence"/>
</dbReference>
<reference evidence="3" key="2">
    <citation type="submission" date="2016-07" db="EMBL/GenBank/DDBJ databases">
        <authorList>
            <person name="Wan K."/>
            <person name="Booth B."/>
            <person name="Spirohn K."/>
            <person name="Hao T."/>
            <person name="Hu Y."/>
            <person name="Calderwood M."/>
            <person name="Hill D."/>
            <person name="Mohr S."/>
            <person name="Vidal M."/>
            <person name="Celniker S."/>
            <person name="Perrimon N."/>
        </authorList>
    </citation>
    <scope>NUCLEOTIDE SEQUENCE</scope>
    <source>
        <strain evidence="3">10N.286.54.F3</strain>
    </source>
</reference>
<accession>A0A2N7C9F2</accession>
<sequence>MNGNLRIRKLKLETSGETQKTGKQKGKNKKYRKQRYKEQKGKSPFSFERTGASWQVRACVEIIEK</sequence>